<organism evidence="1 2">
    <name type="scientific">Sphingopyxis witflariensis</name>
    <dbReference type="NCBI Taxonomy" id="173675"/>
    <lineage>
        <taxon>Bacteria</taxon>
        <taxon>Pseudomonadati</taxon>
        <taxon>Pseudomonadota</taxon>
        <taxon>Alphaproteobacteria</taxon>
        <taxon>Sphingomonadales</taxon>
        <taxon>Sphingomonadaceae</taxon>
        <taxon>Sphingopyxis</taxon>
    </lineage>
</organism>
<dbReference type="Gene3D" id="3.40.1580.10">
    <property type="entry name" value="SMI1/KNR4-like"/>
    <property type="match status" value="1"/>
</dbReference>
<gene>
    <name evidence="1" type="ORF">CDQ91_08665</name>
</gene>
<accession>A0A246JXE5</accession>
<dbReference type="Proteomes" id="UP000197097">
    <property type="component" value="Unassembled WGS sequence"/>
</dbReference>
<keyword evidence="2" id="KW-1185">Reference proteome</keyword>
<sequence>MDPAMTVADTINSKNHGQCDLQGFLIFGSNGGGEYLAFDTRRIAPWPVVAIDMIAGGNSAAIIAPDFEEFYDRIGIEAQAD</sequence>
<evidence type="ECO:0008006" key="3">
    <source>
        <dbReference type="Google" id="ProtNLM"/>
    </source>
</evidence>
<reference evidence="1 2" key="1">
    <citation type="journal article" date="2002" name="Int. J. Syst. Evol. Microbiol.">
        <title>Sphingopyxis witflariensis sp. nov., isolated from activated sludge.</title>
        <authorList>
            <person name="Kampfer P."/>
            <person name="Witzenberger R."/>
            <person name="Denner E.B."/>
            <person name="Busse H.J."/>
            <person name="Neef A."/>
        </authorList>
    </citation>
    <scope>NUCLEOTIDE SEQUENCE [LARGE SCALE GENOMIC DNA]</scope>
    <source>
        <strain evidence="1 2">DSM 14551</strain>
    </source>
</reference>
<name>A0A246JXE5_9SPHN</name>
<dbReference type="SUPFAM" id="SSF160631">
    <property type="entry name" value="SMI1/KNR4-like"/>
    <property type="match status" value="1"/>
</dbReference>
<proteinExistence type="predicted"/>
<dbReference type="AlphaFoldDB" id="A0A246JXE5"/>
<protein>
    <recommendedName>
        <fullName evidence="3">Knr4/Smi1-like domain-containing protein</fullName>
    </recommendedName>
</protein>
<comment type="caution">
    <text evidence="1">The sequence shown here is derived from an EMBL/GenBank/DDBJ whole genome shotgun (WGS) entry which is preliminary data.</text>
</comment>
<evidence type="ECO:0000313" key="1">
    <source>
        <dbReference type="EMBL" id="OWQ97722.1"/>
    </source>
</evidence>
<dbReference type="InterPro" id="IPR037883">
    <property type="entry name" value="Knr4/Smi1-like_sf"/>
</dbReference>
<dbReference type="EMBL" id="NISJ01000004">
    <property type="protein sequence ID" value="OWQ97722.1"/>
    <property type="molecule type" value="Genomic_DNA"/>
</dbReference>
<evidence type="ECO:0000313" key="2">
    <source>
        <dbReference type="Proteomes" id="UP000197097"/>
    </source>
</evidence>